<sequence length="183" mass="21582">MKKTKEYLIPFVGLKQGKHHFEYQLNIAFFEIFDYDEFENSNIKVNVVLEKKSSMLELVFQHQGTVNVPCDLTSEEFDLPIKGKMKLIVRFGEEFNNDNEELLILPFGEFEIDIAQYMYEMIVLSIPLRRVHPGVKDGSLKTEALEKLNELKVKEPKQEEKEVQKEEDIDPRWDKLKQLLTDK</sequence>
<gene>
    <name evidence="1" type="ORF">QO192_09910</name>
</gene>
<dbReference type="InterPro" id="IPR003772">
    <property type="entry name" value="YceD"/>
</dbReference>
<keyword evidence="2" id="KW-1185">Reference proteome</keyword>
<dbReference type="Pfam" id="PF02620">
    <property type="entry name" value="YceD"/>
    <property type="match status" value="1"/>
</dbReference>
<protein>
    <submittedName>
        <fullName evidence="1">DUF177 domain-containing protein</fullName>
    </submittedName>
</protein>
<evidence type="ECO:0000313" key="2">
    <source>
        <dbReference type="Proteomes" id="UP001568894"/>
    </source>
</evidence>
<evidence type="ECO:0000313" key="1">
    <source>
        <dbReference type="EMBL" id="MEZ7515593.1"/>
    </source>
</evidence>
<dbReference type="RefSeq" id="WP_371570051.1">
    <property type="nucleotide sequence ID" value="NZ_JASMRN010000007.1"/>
</dbReference>
<proteinExistence type="predicted"/>
<organism evidence="1 2">
    <name type="scientific">Flavobacterium frigidarium</name>
    <dbReference type="NCBI Taxonomy" id="99286"/>
    <lineage>
        <taxon>Bacteria</taxon>
        <taxon>Pseudomonadati</taxon>
        <taxon>Bacteroidota</taxon>
        <taxon>Flavobacteriia</taxon>
        <taxon>Flavobacteriales</taxon>
        <taxon>Flavobacteriaceae</taxon>
        <taxon>Flavobacterium</taxon>
    </lineage>
</organism>
<reference evidence="1 2" key="1">
    <citation type="submission" date="2023-05" db="EMBL/GenBank/DDBJ databases">
        <title>Adaptations of aquatic viruses from atmosphere-close ecosystems of the Central Arctic Ocean.</title>
        <authorList>
            <person name="Rahlff J."/>
            <person name="Holmfeldt K."/>
        </authorList>
    </citation>
    <scope>NUCLEOTIDE SEQUENCE [LARGE SCALE GENOMIC DNA]</scope>
    <source>
        <strain evidence="1 2">Arc14</strain>
    </source>
</reference>
<name>A0ABV4KD53_9FLAO</name>
<comment type="caution">
    <text evidence="1">The sequence shown here is derived from an EMBL/GenBank/DDBJ whole genome shotgun (WGS) entry which is preliminary data.</text>
</comment>
<dbReference type="Proteomes" id="UP001568894">
    <property type="component" value="Unassembled WGS sequence"/>
</dbReference>
<dbReference type="EMBL" id="JASMRN010000007">
    <property type="protein sequence ID" value="MEZ7515593.1"/>
    <property type="molecule type" value="Genomic_DNA"/>
</dbReference>
<accession>A0ABV4KD53</accession>